<evidence type="ECO:0000313" key="3">
    <source>
        <dbReference type="Proteomes" id="UP000198878"/>
    </source>
</evidence>
<dbReference type="Gene3D" id="1.20.58.520">
    <property type="entry name" value="Amidohydrolase"/>
    <property type="match status" value="1"/>
</dbReference>
<dbReference type="STRING" id="218821.SAMN05421837_11821"/>
<dbReference type="AlphaFoldDB" id="A0A1H5RIE7"/>
<organism evidence="2 3">
    <name type="scientific">Amycolatopsis pretoriensis</name>
    <dbReference type="NCBI Taxonomy" id="218821"/>
    <lineage>
        <taxon>Bacteria</taxon>
        <taxon>Bacillati</taxon>
        <taxon>Actinomycetota</taxon>
        <taxon>Actinomycetes</taxon>
        <taxon>Pseudonocardiales</taxon>
        <taxon>Pseudonocardiaceae</taxon>
        <taxon>Amycolatopsis</taxon>
    </lineage>
</organism>
<dbReference type="OrthoDB" id="9808778at2"/>
<dbReference type="InterPro" id="IPR051781">
    <property type="entry name" value="Metallo-dep_Hydrolase"/>
</dbReference>
<dbReference type="SUPFAM" id="SSF51556">
    <property type="entry name" value="Metallo-dependent hydrolases"/>
    <property type="match status" value="1"/>
</dbReference>
<dbReference type="Pfam" id="PF01979">
    <property type="entry name" value="Amidohydro_1"/>
    <property type="match status" value="1"/>
</dbReference>
<name>A0A1H5RIE7_9PSEU</name>
<dbReference type="SUPFAM" id="SSF51338">
    <property type="entry name" value="Composite domain of metallo-dependent hydrolases"/>
    <property type="match status" value="1"/>
</dbReference>
<dbReference type="Gene3D" id="3.40.50.10910">
    <property type="entry name" value="Amidohydrolase"/>
    <property type="match status" value="1"/>
</dbReference>
<dbReference type="RefSeq" id="WP_086673396.1">
    <property type="nucleotide sequence ID" value="NZ_FNUJ01000018.1"/>
</dbReference>
<proteinExistence type="predicted"/>
<dbReference type="InterPro" id="IPR011059">
    <property type="entry name" value="Metal-dep_hydrolase_composite"/>
</dbReference>
<protein>
    <submittedName>
        <fullName evidence="2">Imidazolonepropionase</fullName>
    </submittedName>
</protein>
<feature type="domain" description="Amidohydrolase-related" evidence="1">
    <location>
        <begin position="35"/>
        <end position="381"/>
    </location>
</feature>
<accession>A0A1H5RIE7</accession>
<dbReference type="Gene3D" id="2.30.40.10">
    <property type="entry name" value="Urease, subunit C, domain 1"/>
    <property type="match status" value="1"/>
</dbReference>
<dbReference type="PANTHER" id="PTHR43135:SF3">
    <property type="entry name" value="ALPHA-D-RIBOSE 1-METHYLPHOSPHONATE 5-TRIPHOSPHATE DIPHOSPHATASE"/>
    <property type="match status" value="1"/>
</dbReference>
<dbReference type="InterPro" id="IPR006680">
    <property type="entry name" value="Amidohydro-rel"/>
</dbReference>
<dbReference type="InterPro" id="IPR032466">
    <property type="entry name" value="Metal_Hydrolase"/>
</dbReference>
<dbReference type="Proteomes" id="UP000198878">
    <property type="component" value="Unassembled WGS sequence"/>
</dbReference>
<dbReference type="PANTHER" id="PTHR43135">
    <property type="entry name" value="ALPHA-D-RIBOSE 1-METHYLPHOSPHONATE 5-TRIPHOSPHATE DIPHOSPHATASE"/>
    <property type="match status" value="1"/>
</dbReference>
<reference evidence="3" key="1">
    <citation type="submission" date="2016-10" db="EMBL/GenBank/DDBJ databases">
        <authorList>
            <person name="Varghese N."/>
            <person name="Submissions S."/>
        </authorList>
    </citation>
    <scope>NUCLEOTIDE SEQUENCE [LARGE SCALE GENOMIC DNA]</scope>
    <source>
        <strain evidence="3">DSM 44654</strain>
    </source>
</reference>
<gene>
    <name evidence="2" type="ORF">SAMN05421837_11821</name>
</gene>
<evidence type="ECO:0000313" key="2">
    <source>
        <dbReference type="EMBL" id="SEF38070.1"/>
    </source>
</evidence>
<sequence>MTVVVEGGKFVAIAPSTEFVPEQETRIVEDLAGRFVIPGLIDSHQHIATPPNRAYAEALLRRQVYGGVTLIRSMADDLRQVGELGRATLVGEIAGPDIVYAALMAGPEFFADPRTIAVSQGEVPGSVPWMQAITPETDLRLAVAMARGTGARAIKLYADLSAAMVAAIVAEAHRQGVHVWAHTAVFPAMPHDVVATGVDVVSHVGMFVYAGSAHGPTGYAEKKPVGAAELEGEFDPGIEALIGEMRNRGTILDATATLYQRRDEVRDGDDGRPSEAVFAARLVRQAHQAGIEISTGTDYETDLTDPFPALHRELEFLVHECGLTPAEVLRSATLVGARAAGADDSRGLIEVGKIADFVVLASDPLEDVRNLRTVQATIKRGCRYDRNDLSLGS</sequence>
<dbReference type="GO" id="GO:0016810">
    <property type="term" value="F:hydrolase activity, acting on carbon-nitrogen (but not peptide) bonds"/>
    <property type="evidence" value="ECO:0007669"/>
    <property type="project" value="InterPro"/>
</dbReference>
<keyword evidence="3" id="KW-1185">Reference proteome</keyword>
<dbReference type="Gene3D" id="3.30.110.90">
    <property type="entry name" value="Amidohydrolase"/>
    <property type="match status" value="1"/>
</dbReference>
<evidence type="ECO:0000259" key="1">
    <source>
        <dbReference type="Pfam" id="PF01979"/>
    </source>
</evidence>
<dbReference type="EMBL" id="FNUJ01000018">
    <property type="protein sequence ID" value="SEF38070.1"/>
    <property type="molecule type" value="Genomic_DNA"/>
</dbReference>